<protein>
    <submittedName>
        <fullName evidence="1">Uncharacterized protein</fullName>
    </submittedName>
</protein>
<evidence type="ECO:0000313" key="1">
    <source>
        <dbReference type="EMBL" id="KAJ9098850.1"/>
    </source>
</evidence>
<keyword evidence="2" id="KW-1185">Reference proteome</keyword>
<evidence type="ECO:0000313" key="2">
    <source>
        <dbReference type="Proteomes" id="UP001230649"/>
    </source>
</evidence>
<dbReference type="EMBL" id="JASBWS010000089">
    <property type="protein sequence ID" value="KAJ9098850.1"/>
    <property type="molecule type" value="Genomic_DNA"/>
</dbReference>
<name>A0ACC2VIX2_9TREE</name>
<comment type="caution">
    <text evidence="1">The sequence shown here is derived from an EMBL/GenBank/DDBJ whole genome shotgun (WGS) entry which is preliminary data.</text>
</comment>
<accession>A0ACC2VIX2</accession>
<proteinExistence type="predicted"/>
<organism evidence="1 2">
    <name type="scientific">Naganishia adeliensis</name>
    <dbReference type="NCBI Taxonomy" id="92952"/>
    <lineage>
        <taxon>Eukaryota</taxon>
        <taxon>Fungi</taxon>
        <taxon>Dikarya</taxon>
        <taxon>Basidiomycota</taxon>
        <taxon>Agaricomycotina</taxon>
        <taxon>Tremellomycetes</taxon>
        <taxon>Filobasidiales</taxon>
        <taxon>Filobasidiaceae</taxon>
        <taxon>Naganishia</taxon>
    </lineage>
</organism>
<dbReference type="Proteomes" id="UP001230649">
    <property type="component" value="Unassembled WGS sequence"/>
</dbReference>
<reference evidence="1" key="1">
    <citation type="submission" date="2023-04" db="EMBL/GenBank/DDBJ databases">
        <title>Draft Genome sequencing of Naganishia species isolated from polar environments using Oxford Nanopore Technology.</title>
        <authorList>
            <person name="Leo P."/>
            <person name="Venkateswaran K."/>
        </authorList>
    </citation>
    <scope>NUCLEOTIDE SEQUENCE</scope>
    <source>
        <strain evidence="1">MNA-CCFEE 5262</strain>
    </source>
</reference>
<gene>
    <name evidence="1" type="ORF">QFC20_005857</name>
</gene>
<sequence length="526" mass="56863">MTAHPSLTTSRLAALSLSPSRITQLGVKHGSRGSSDNGETDAPDRGKKDEANGNASADGKNGQGEAPDERMSVLLSVPKPEMERRSSTLDSLSDEGEDEGDKNGEDGFATDGDSEGDGDGEDVGAGSMKEGVGLLPEPTEDTGTIQPSASLPLHTTISSTSAASSSRERSPPPSYDYAILPSALHQSSLPSPANNLAQNEDAEPMSARRRGKQRDMQDTEREDGAGGRRVERGEGVMLELLANSDTSEGEEVFPEQGARSSPPRANRREEVRHLSRQGRPIHSVLLAPQLGESSPVRRKRPPILSSTTRTRSSYTGPVEMIDRSGEGWAEAMVDEEDHAVPATGYDVTPQPDTPTRPVLLSSSPSSFIRALPSPSSGAFTQDARIVGWKIVGGKSRTPRDRDRNDRRFGNEAVMGTGEHDSGVDDPQKPGIGAYVVYECEVTTRQGTKILRWRRYNDFLALYGALRKAFPNAGASLPPLPPKNRLSKFEPTYLAKRQVKLQFWLKSVLLHPELGAHEATRRFVVDV</sequence>